<dbReference type="AlphaFoldDB" id="A0A6B8VC64"/>
<evidence type="ECO:0000313" key="2">
    <source>
        <dbReference type="Proteomes" id="UP000427071"/>
    </source>
</evidence>
<sequence length="88" mass="9677">MSLLHFDANIARELVRQTDHLTATIHPASAVTSNDDDFATALVDAIDRTNTQTRHLADYLQRVAENSSRVIAHAENHDAGLGHTLEAF</sequence>
<evidence type="ECO:0000313" key="1">
    <source>
        <dbReference type="EMBL" id="QGU02752.1"/>
    </source>
</evidence>
<dbReference type="RefSeq" id="WP_156193103.1">
    <property type="nucleotide sequence ID" value="NZ_CP046452.1"/>
</dbReference>
<accession>A0A6B8VC64</accession>
<protein>
    <submittedName>
        <fullName evidence="1">Uncharacterized protein</fullName>
    </submittedName>
</protein>
<proteinExistence type="predicted"/>
<name>A0A6B8VC64_9CORY</name>
<organism evidence="1 2">
    <name type="scientific">Corynebacterium kalinowskii</name>
    <dbReference type="NCBI Taxonomy" id="2675216"/>
    <lineage>
        <taxon>Bacteria</taxon>
        <taxon>Bacillati</taxon>
        <taxon>Actinomycetota</taxon>
        <taxon>Actinomycetes</taxon>
        <taxon>Mycobacteriales</taxon>
        <taxon>Corynebacteriaceae</taxon>
        <taxon>Corynebacterium</taxon>
    </lineage>
</organism>
<dbReference type="Proteomes" id="UP000427071">
    <property type="component" value="Chromosome"/>
</dbReference>
<reference evidence="2" key="1">
    <citation type="submission" date="2019-11" db="EMBL/GenBank/DDBJ databases">
        <title>Complete genome sequence of Corynebacterium kalinowskii 1959, a novel Corynebacterium species isolated from soil of a small paddock in Vilsendorf, Germany.</title>
        <authorList>
            <person name="Schaffert L."/>
            <person name="Ruwe M."/>
            <person name="Milse J."/>
            <person name="Hanuschka K."/>
            <person name="Ortseifen V."/>
            <person name="Droste J."/>
            <person name="Brandt D."/>
            <person name="Schlueter L."/>
            <person name="Kutter Y."/>
            <person name="Vinke S."/>
            <person name="Viehoefer P."/>
            <person name="Jacob L."/>
            <person name="Luebke N.-C."/>
            <person name="Schulte-Berndt E."/>
            <person name="Hain C."/>
            <person name="Linder M."/>
            <person name="Schmidt P."/>
            <person name="Wollenschlaeger L."/>
            <person name="Luttermann T."/>
            <person name="Thieme E."/>
            <person name="Hassa J."/>
            <person name="Haak M."/>
            <person name="Wittchen M."/>
            <person name="Mentz A."/>
            <person name="Persicke M."/>
            <person name="Busche T."/>
            <person name="Ruckert C."/>
        </authorList>
    </citation>
    <scope>NUCLEOTIDE SEQUENCE [LARGE SCALE GENOMIC DNA]</scope>
    <source>
        <strain evidence="2">1959</strain>
    </source>
</reference>
<dbReference type="KEGG" id="ckw:CKALI_09485"/>
<gene>
    <name evidence="1" type="ORF">CKALI_09485</name>
</gene>
<dbReference type="EMBL" id="CP046452">
    <property type="protein sequence ID" value="QGU02752.1"/>
    <property type="molecule type" value="Genomic_DNA"/>
</dbReference>
<keyword evidence="2" id="KW-1185">Reference proteome</keyword>